<feature type="chain" id="PRO_5040992093" evidence="1">
    <location>
        <begin position="25"/>
        <end position="348"/>
    </location>
</feature>
<dbReference type="RefSeq" id="WP_252854794.1">
    <property type="nucleotide sequence ID" value="NZ_JAMXLR010000077.1"/>
</dbReference>
<evidence type="ECO:0000256" key="1">
    <source>
        <dbReference type="SAM" id="SignalP"/>
    </source>
</evidence>
<proteinExistence type="predicted"/>
<dbReference type="Proteomes" id="UP001155241">
    <property type="component" value="Unassembled WGS sequence"/>
</dbReference>
<evidence type="ECO:0000313" key="3">
    <source>
        <dbReference type="Proteomes" id="UP001155241"/>
    </source>
</evidence>
<dbReference type="AlphaFoldDB" id="A0A9X2JKJ3"/>
<feature type="signal peptide" evidence="1">
    <location>
        <begin position="1"/>
        <end position="24"/>
    </location>
</feature>
<evidence type="ECO:0000313" key="2">
    <source>
        <dbReference type="EMBL" id="MCO6046679.1"/>
    </source>
</evidence>
<keyword evidence="3" id="KW-1185">Reference proteome</keyword>
<accession>A0A9X2JKJ3</accession>
<comment type="caution">
    <text evidence="2">The sequence shown here is derived from an EMBL/GenBank/DDBJ whole genome shotgun (WGS) entry which is preliminary data.</text>
</comment>
<sequence>MHRRLLFLLTAFAISPLLPKSVCAQQANGDLAGAPLAHARQTAIDARAFHRELDAEKIAKWIEIASVCTMAEFELFLAPLTDDEQKLVEKLATMPAPIVNRLHFEDLRAVLKAGQLSSYYVEEELGKHLAHTTPAIEDKLYGAFDCVFASVGPPDGSPRYGDVVIRMEDSVRDGAWATPFSGMHFIYAVRHQDARKMQDLLAAGKNLPTDPTNPLSLGFDDRLHFSHYVVTERHWNRALAYQAILVLRNAGDTAAGTRIRQRFAKLLSEDDPRKFWKTFIPAREENLSEQQQAARTPFGYLEGKFDNRLTTAQMTSIEVPADKLKEVLTWPEAQPHRHLIRAKANDVP</sequence>
<protein>
    <submittedName>
        <fullName evidence="2">Uncharacterized protein</fullName>
    </submittedName>
</protein>
<reference evidence="2" key="1">
    <citation type="submission" date="2022-06" db="EMBL/GenBank/DDBJ databases">
        <title>Aeoliella straminimaris, a novel planctomycete from sediments.</title>
        <authorList>
            <person name="Vitorino I.R."/>
            <person name="Lage O.M."/>
        </authorList>
    </citation>
    <scope>NUCLEOTIDE SEQUENCE</scope>
    <source>
        <strain evidence="2">ICT_H6.2</strain>
    </source>
</reference>
<dbReference type="EMBL" id="JAMXLR010000077">
    <property type="protein sequence ID" value="MCO6046679.1"/>
    <property type="molecule type" value="Genomic_DNA"/>
</dbReference>
<organism evidence="2 3">
    <name type="scientific">Aeoliella straminimaris</name>
    <dbReference type="NCBI Taxonomy" id="2954799"/>
    <lineage>
        <taxon>Bacteria</taxon>
        <taxon>Pseudomonadati</taxon>
        <taxon>Planctomycetota</taxon>
        <taxon>Planctomycetia</taxon>
        <taxon>Pirellulales</taxon>
        <taxon>Lacipirellulaceae</taxon>
        <taxon>Aeoliella</taxon>
    </lineage>
</organism>
<gene>
    <name evidence="2" type="ORF">NG895_22515</name>
</gene>
<keyword evidence="1" id="KW-0732">Signal</keyword>
<name>A0A9X2JKJ3_9BACT</name>